<dbReference type="Proteomes" id="UP000503162">
    <property type="component" value="Chromosome"/>
</dbReference>
<protein>
    <submittedName>
        <fullName evidence="5">NAD(P)/FAD-dependent oxidoreductase</fullName>
    </submittedName>
</protein>
<dbReference type="InterPro" id="IPR036188">
    <property type="entry name" value="FAD/NAD-bd_sf"/>
</dbReference>
<reference evidence="5 6" key="1">
    <citation type="submission" date="2020-03" db="EMBL/GenBank/DDBJ databases">
        <title>Hydrogenophaga sp. nov. isolated from cyanobacterial mat.</title>
        <authorList>
            <person name="Thorat V."/>
            <person name="Kirdat K."/>
            <person name="Tiwarekar B."/>
            <person name="Costa E.D."/>
            <person name="Yadav A."/>
        </authorList>
    </citation>
    <scope>NUCLEOTIDE SEQUENCE [LARGE SCALE GENOMIC DNA]</scope>
    <source>
        <strain evidence="5 6">BA0156</strain>
    </source>
</reference>
<organism evidence="5 6">
    <name type="scientific">Hydrogenophaga crocea</name>
    <dbReference type="NCBI Taxonomy" id="2716225"/>
    <lineage>
        <taxon>Bacteria</taxon>
        <taxon>Pseudomonadati</taxon>
        <taxon>Pseudomonadota</taxon>
        <taxon>Betaproteobacteria</taxon>
        <taxon>Burkholderiales</taxon>
        <taxon>Comamonadaceae</taxon>
        <taxon>Hydrogenophaga</taxon>
    </lineage>
</organism>
<proteinExistence type="predicted"/>
<name>A0A6G8IFK2_9BURK</name>
<dbReference type="Pfam" id="PF13738">
    <property type="entry name" value="Pyr_redox_3"/>
    <property type="match status" value="1"/>
</dbReference>
<dbReference type="GO" id="GO:0016491">
    <property type="term" value="F:oxidoreductase activity"/>
    <property type="evidence" value="ECO:0007669"/>
    <property type="project" value="UniProtKB-KW"/>
</dbReference>
<evidence type="ECO:0000256" key="2">
    <source>
        <dbReference type="ARBA" id="ARBA00022827"/>
    </source>
</evidence>
<dbReference type="PANTHER" id="PTHR43098">
    <property type="entry name" value="L-ORNITHINE N(5)-MONOOXYGENASE-RELATED"/>
    <property type="match status" value="1"/>
</dbReference>
<evidence type="ECO:0000256" key="1">
    <source>
        <dbReference type="ARBA" id="ARBA00022630"/>
    </source>
</evidence>
<sequence>MKNTKHLDAIVIGAGFGGMYMLKKLRDEQGLKVRVFDKAGGVGGTWYWNRYPGALSDTETFVYCYSWDKELLQEMHITTRYVTQPQILSYLEHVADRYNLRPDIQLNTGVTAAHFNETTNLWEVKTDTGEAYTAKFLVTALGLLSATNVPKIKGLDTFQGEWLHTGNWPEGVQYDGKRVGVIGTGSTGTQVITAIAPKVGHLTVFQRSPQYSVPVGNGPVTPEYVAEVKKNYDEIWEQVKGSVVAFGFKESTVSAMSVSEEERQAVFQKAWDNGGGFRFMFETFCDIATDERANKAAQDFIRGKIAEIVKDPETARKLMPQDLYAKRPLCDSGYYATYNRPNVDLVDVKANPIVEITPKGVKTTDGVEHELDMLIFATGFDAVDGNYTKIDIRGRNGLTIQEQWKSGPSSYMGVANANFPNMFMVLGPNGPFTNLPPSIESQVEWIAALIKDVNAKDLKTVEATTEAEAGWTKTCHDIAHMTLFPKADSWIFGANIPGKTNTVYFYMAGLGAYRQELSAVQNKGYEGFVFQ</sequence>
<dbReference type="AlphaFoldDB" id="A0A6G8IFK2"/>
<dbReference type="SUPFAM" id="SSF51905">
    <property type="entry name" value="FAD/NAD(P)-binding domain"/>
    <property type="match status" value="2"/>
</dbReference>
<keyword evidence="2" id="KW-0274">FAD</keyword>
<dbReference type="InterPro" id="IPR050775">
    <property type="entry name" value="FAD-binding_Monooxygenases"/>
</dbReference>
<evidence type="ECO:0000256" key="4">
    <source>
        <dbReference type="ARBA" id="ARBA00023002"/>
    </source>
</evidence>
<accession>A0A6G8IFK2</accession>
<dbReference type="Gene3D" id="3.50.50.60">
    <property type="entry name" value="FAD/NAD(P)-binding domain"/>
    <property type="match status" value="2"/>
</dbReference>
<dbReference type="RefSeq" id="WP_125953050.1">
    <property type="nucleotide sequence ID" value="NZ_CP049989.1"/>
</dbReference>
<keyword evidence="4" id="KW-0560">Oxidoreductase</keyword>
<evidence type="ECO:0000256" key="3">
    <source>
        <dbReference type="ARBA" id="ARBA00022857"/>
    </source>
</evidence>
<keyword evidence="3" id="KW-0521">NADP</keyword>
<gene>
    <name evidence="5" type="ORF">G9Q37_07255</name>
</gene>
<dbReference type="EMBL" id="CP049989">
    <property type="protein sequence ID" value="QIM51952.1"/>
    <property type="molecule type" value="Genomic_DNA"/>
</dbReference>
<keyword evidence="1" id="KW-0285">Flavoprotein</keyword>
<dbReference type="KEGG" id="hcz:G9Q37_07255"/>
<evidence type="ECO:0000313" key="6">
    <source>
        <dbReference type="Proteomes" id="UP000503162"/>
    </source>
</evidence>
<dbReference type="PANTHER" id="PTHR43098:SF5">
    <property type="entry name" value="DUAL-FUNCTIONAL MONOOXYGENASE_METHYLTRANSFERASE PSOF"/>
    <property type="match status" value="1"/>
</dbReference>
<evidence type="ECO:0000313" key="5">
    <source>
        <dbReference type="EMBL" id="QIM51952.1"/>
    </source>
</evidence>
<keyword evidence="6" id="KW-1185">Reference proteome</keyword>